<protein>
    <recommendedName>
        <fullName evidence="3">DNA polymerase III subunit delta</fullName>
    </recommendedName>
</protein>
<dbReference type="AlphaFoldDB" id="A0A6A7K777"/>
<dbReference type="PANTHER" id="PTHR11669">
    <property type="entry name" value="REPLICATION FACTOR C / DNA POLYMERASE III GAMMA-TAU SUBUNIT"/>
    <property type="match status" value="1"/>
</dbReference>
<dbReference type="InterPro" id="IPR050238">
    <property type="entry name" value="DNA_Rep/Repair_Clamp_Loader"/>
</dbReference>
<proteinExistence type="predicted"/>
<gene>
    <name evidence="1" type="ORF">GC105_06070</name>
</gene>
<dbReference type="RefSeq" id="WP_152802766.1">
    <property type="nucleotide sequence ID" value="NZ_WHNX01000007.1"/>
</dbReference>
<organism evidence="1 2">
    <name type="scientific">Alkalibaculum sporogenes</name>
    <dbReference type="NCBI Taxonomy" id="2655001"/>
    <lineage>
        <taxon>Bacteria</taxon>
        <taxon>Bacillati</taxon>
        <taxon>Bacillota</taxon>
        <taxon>Clostridia</taxon>
        <taxon>Eubacteriales</taxon>
        <taxon>Eubacteriaceae</taxon>
        <taxon>Alkalibaculum</taxon>
    </lineage>
</organism>
<name>A0A6A7K777_9FIRM</name>
<dbReference type="Pfam" id="PF13177">
    <property type="entry name" value="DNA_pol3_delta2"/>
    <property type="match status" value="1"/>
</dbReference>
<keyword evidence="2" id="KW-1185">Reference proteome</keyword>
<reference evidence="1 2" key="1">
    <citation type="submission" date="2019-10" db="EMBL/GenBank/DDBJ databases">
        <title>Alkalibaculum tamaniensis sp.nov., a new alkaliphilic acetogen, isolated on methoxylated aromatics from a mud volcano.</title>
        <authorList>
            <person name="Khomyakova M.A."/>
            <person name="Merkel A.Y."/>
            <person name="Bonch-Osmolovskaya E.A."/>
            <person name="Slobodkin A.I."/>
        </authorList>
    </citation>
    <scope>NUCLEOTIDE SEQUENCE [LARGE SCALE GENOMIC DNA]</scope>
    <source>
        <strain evidence="1 2">M08DMB</strain>
    </source>
</reference>
<dbReference type="PANTHER" id="PTHR11669:SF8">
    <property type="entry name" value="DNA POLYMERASE III SUBUNIT DELTA"/>
    <property type="match status" value="1"/>
</dbReference>
<dbReference type="InterPro" id="IPR027417">
    <property type="entry name" value="P-loop_NTPase"/>
</dbReference>
<comment type="caution">
    <text evidence="1">The sequence shown here is derived from an EMBL/GenBank/DDBJ whole genome shotgun (WGS) entry which is preliminary data.</text>
</comment>
<evidence type="ECO:0000313" key="1">
    <source>
        <dbReference type="EMBL" id="MPW25349.1"/>
    </source>
</evidence>
<dbReference type="GO" id="GO:0006261">
    <property type="term" value="P:DNA-templated DNA replication"/>
    <property type="evidence" value="ECO:0007669"/>
    <property type="project" value="TreeGrafter"/>
</dbReference>
<dbReference type="SUPFAM" id="SSF52540">
    <property type="entry name" value="P-loop containing nucleoside triphosphate hydrolases"/>
    <property type="match status" value="1"/>
</dbReference>
<sequence>MFKNITIDEKNKDILIKAISKDRINHCYIFVGPTGTNKRESAIEFIKAILCTEEEKPCNKCISCVKINNNNHPDFIDILPTENSIKISQLREMQRKMNIKPYESNYKVFLINNSETMGIPAQNSLLKSLEEPNSRVVMILISKSSQSLLPTILSRGQILHFNPLGRIKFEEEVSNYNLNTKGIEDLYNLSQGCIAKAKYILDNPEEILKFDKFRDYIYNIIKRDYNKVFQFSKWIKDNSIPNEDVLNNMLIIFKNILYARIQVDINEGKEVSDYLTYESIHDIIQDIIDLQSSLKYNINFQLQIERLLLKIQEEK</sequence>
<dbReference type="Proteomes" id="UP000440004">
    <property type="component" value="Unassembled WGS sequence"/>
</dbReference>
<evidence type="ECO:0000313" key="2">
    <source>
        <dbReference type="Proteomes" id="UP000440004"/>
    </source>
</evidence>
<dbReference type="Gene3D" id="3.40.50.300">
    <property type="entry name" value="P-loop containing nucleotide triphosphate hydrolases"/>
    <property type="match status" value="1"/>
</dbReference>
<accession>A0A6A7K777</accession>
<evidence type="ECO:0008006" key="3">
    <source>
        <dbReference type="Google" id="ProtNLM"/>
    </source>
</evidence>
<dbReference type="EMBL" id="WHNX01000007">
    <property type="protein sequence ID" value="MPW25349.1"/>
    <property type="molecule type" value="Genomic_DNA"/>
</dbReference>